<sequence length="216" mass="21925">MVAAGSGVRLGAGMPKALVRLSGRSLVARSLDSLAAGGVAEAVVVAPAGHLVEFEKAVTDSPIPVRVVPGGGERQDSVQLGLSALDSVDGPVLVHDAARPLVPARVVSAVIEAVRGGAVAVVPVVAVTDSIRRLTDEGSEMVDRSTLRAVQTPQGFDPGVLTRAHELVRERGLLVTDDAAACEAAGHPVTLVAGAAESMKITTPADLRFAEALLGD</sequence>
<evidence type="ECO:0000313" key="9">
    <source>
        <dbReference type="Proteomes" id="UP000295371"/>
    </source>
</evidence>
<dbReference type="InterPro" id="IPR018294">
    <property type="entry name" value="ISPD_synthase_CS"/>
</dbReference>
<gene>
    <name evidence="7" type="primary">ispD</name>
    <name evidence="8" type="ORF">CLV29_3063</name>
</gene>
<dbReference type="CDD" id="cd02516">
    <property type="entry name" value="CDP-ME_synthetase"/>
    <property type="match status" value="1"/>
</dbReference>
<dbReference type="InterPro" id="IPR050088">
    <property type="entry name" value="IspD/TarI_cytidylyltransf_bact"/>
</dbReference>
<evidence type="ECO:0000256" key="5">
    <source>
        <dbReference type="ARBA" id="ARBA00022695"/>
    </source>
</evidence>
<dbReference type="PANTHER" id="PTHR32125">
    <property type="entry name" value="2-C-METHYL-D-ERYTHRITOL 4-PHOSPHATE CYTIDYLYLTRANSFERASE, CHLOROPLASTIC"/>
    <property type="match status" value="1"/>
</dbReference>
<evidence type="ECO:0000256" key="3">
    <source>
        <dbReference type="ARBA" id="ARBA00009789"/>
    </source>
</evidence>
<dbReference type="NCBIfam" id="TIGR00453">
    <property type="entry name" value="ispD"/>
    <property type="match status" value="1"/>
</dbReference>
<comment type="similarity">
    <text evidence="3 7">Belongs to the IspD/TarI cytidylyltransferase family. IspD subfamily.</text>
</comment>
<evidence type="ECO:0000256" key="1">
    <source>
        <dbReference type="ARBA" id="ARBA00001282"/>
    </source>
</evidence>
<comment type="catalytic activity">
    <reaction evidence="1 7">
        <text>2-C-methyl-D-erythritol 4-phosphate + CTP + H(+) = 4-CDP-2-C-methyl-D-erythritol + diphosphate</text>
        <dbReference type="Rhea" id="RHEA:13429"/>
        <dbReference type="ChEBI" id="CHEBI:15378"/>
        <dbReference type="ChEBI" id="CHEBI:33019"/>
        <dbReference type="ChEBI" id="CHEBI:37563"/>
        <dbReference type="ChEBI" id="CHEBI:57823"/>
        <dbReference type="ChEBI" id="CHEBI:58262"/>
        <dbReference type="EC" id="2.7.7.60"/>
    </reaction>
</comment>
<comment type="function">
    <text evidence="7">Catalyzes the formation of 4-diphosphocytidyl-2-C-methyl-D-erythritol from CTP and 2-C-methyl-D-erythritol 4-phosphate (MEP).</text>
</comment>
<feature type="site" description="Transition state stabilizer" evidence="7">
    <location>
        <position position="9"/>
    </location>
</feature>
<keyword evidence="6 7" id="KW-0414">Isoprene biosynthesis</keyword>
<dbReference type="Pfam" id="PF01128">
    <property type="entry name" value="IspD"/>
    <property type="match status" value="1"/>
</dbReference>
<feature type="site" description="Transition state stabilizer" evidence="7">
    <location>
        <position position="16"/>
    </location>
</feature>
<dbReference type="EC" id="2.7.7.60" evidence="7"/>
<evidence type="ECO:0000256" key="4">
    <source>
        <dbReference type="ARBA" id="ARBA00022679"/>
    </source>
</evidence>
<proteinExistence type="inferred from homology"/>
<dbReference type="InterPro" id="IPR029044">
    <property type="entry name" value="Nucleotide-diphossugar_trans"/>
</dbReference>
<comment type="caution">
    <text evidence="8">The sequence shown here is derived from an EMBL/GenBank/DDBJ whole genome shotgun (WGS) entry which is preliminary data.</text>
</comment>
<dbReference type="Proteomes" id="UP000295371">
    <property type="component" value="Unassembled WGS sequence"/>
</dbReference>
<dbReference type="GO" id="GO:0019288">
    <property type="term" value="P:isopentenyl diphosphate biosynthetic process, methylerythritol 4-phosphate pathway"/>
    <property type="evidence" value="ECO:0007669"/>
    <property type="project" value="UniProtKB-UniRule"/>
</dbReference>
<keyword evidence="9" id="KW-1185">Reference proteome</keyword>
<accession>A0A4R7IZ80</accession>
<dbReference type="AlphaFoldDB" id="A0A4R7IZ80"/>
<organism evidence="8 9">
    <name type="scientific">Naumannella halotolerans</name>
    <dbReference type="NCBI Taxonomy" id="993414"/>
    <lineage>
        <taxon>Bacteria</taxon>
        <taxon>Bacillati</taxon>
        <taxon>Actinomycetota</taxon>
        <taxon>Actinomycetes</taxon>
        <taxon>Propionibacteriales</taxon>
        <taxon>Propionibacteriaceae</taxon>
        <taxon>Naumannella</taxon>
    </lineage>
</organism>
<evidence type="ECO:0000256" key="6">
    <source>
        <dbReference type="ARBA" id="ARBA00023229"/>
    </source>
</evidence>
<dbReference type="SUPFAM" id="SSF53448">
    <property type="entry name" value="Nucleotide-diphospho-sugar transferases"/>
    <property type="match status" value="1"/>
</dbReference>
<dbReference type="FunFam" id="3.90.550.10:FF:000003">
    <property type="entry name" value="2-C-methyl-D-erythritol 4-phosphate cytidylyltransferase"/>
    <property type="match status" value="1"/>
</dbReference>
<dbReference type="EMBL" id="SOAW01000003">
    <property type="protein sequence ID" value="TDT30040.1"/>
    <property type="molecule type" value="Genomic_DNA"/>
</dbReference>
<protein>
    <recommendedName>
        <fullName evidence="7">2-C-methyl-D-erythritol 4-phosphate cytidylyltransferase</fullName>
        <ecNumber evidence="7">2.7.7.60</ecNumber>
    </recommendedName>
    <alternativeName>
        <fullName evidence="7">4-diphosphocytidyl-2C-methyl-D-erythritol synthase</fullName>
    </alternativeName>
    <alternativeName>
        <fullName evidence="7">MEP cytidylyltransferase</fullName>
        <shortName evidence="7">MCT</shortName>
    </alternativeName>
</protein>
<comment type="pathway">
    <text evidence="2 7">Isoprenoid biosynthesis; isopentenyl diphosphate biosynthesis via DXP pathway; isopentenyl diphosphate from 1-deoxy-D-xylulose 5-phosphate: step 2/6.</text>
</comment>
<feature type="site" description="Positions MEP for the nucleophilic attack" evidence="7">
    <location>
        <position position="144"/>
    </location>
</feature>
<dbReference type="PROSITE" id="PS01295">
    <property type="entry name" value="ISPD"/>
    <property type="match status" value="1"/>
</dbReference>
<feature type="site" description="Positions MEP for the nucleophilic attack" evidence="7">
    <location>
        <position position="200"/>
    </location>
</feature>
<dbReference type="UniPathway" id="UPA00056">
    <property type="reaction ID" value="UER00093"/>
</dbReference>
<dbReference type="HAMAP" id="MF_00108">
    <property type="entry name" value="IspD"/>
    <property type="match status" value="1"/>
</dbReference>
<dbReference type="InterPro" id="IPR001228">
    <property type="entry name" value="IspD"/>
</dbReference>
<keyword evidence="4 7" id="KW-0808">Transferase</keyword>
<evidence type="ECO:0000313" key="8">
    <source>
        <dbReference type="EMBL" id="TDT30040.1"/>
    </source>
</evidence>
<keyword evidence="5 7" id="KW-0548">Nucleotidyltransferase</keyword>
<dbReference type="Gene3D" id="3.90.550.10">
    <property type="entry name" value="Spore Coat Polysaccharide Biosynthesis Protein SpsA, Chain A"/>
    <property type="match status" value="1"/>
</dbReference>
<dbReference type="GO" id="GO:0050518">
    <property type="term" value="F:2-C-methyl-D-erythritol 4-phosphate cytidylyltransferase activity"/>
    <property type="evidence" value="ECO:0007669"/>
    <property type="project" value="UniProtKB-UniRule"/>
</dbReference>
<evidence type="ECO:0000256" key="2">
    <source>
        <dbReference type="ARBA" id="ARBA00004787"/>
    </source>
</evidence>
<dbReference type="PANTHER" id="PTHR32125:SF4">
    <property type="entry name" value="2-C-METHYL-D-ERYTHRITOL 4-PHOSPHATE CYTIDYLYLTRANSFERASE, CHLOROPLASTIC"/>
    <property type="match status" value="1"/>
</dbReference>
<dbReference type="InterPro" id="IPR034683">
    <property type="entry name" value="IspD/TarI"/>
</dbReference>
<reference evidence="8 9" key="1">
    <citation type="submission" date="2019-03" db="EMBL/GenBank/DDBJ databases">
        <title>Genomic Encyclopedia of Archaeal and Bacterial Type Strains, Phase II (KMG-II): from individual species to whole genera.</title>
        <authorList>
            <person name="Goeker M."/>
        </authorList>
    </citation>
    <scope>NUCLEOTIDE SEQUENCE [LARGE SCALE GENOMIC DNA]</scope>
    <source>
        <strain evidence="8 9">DSM 24323</strain>
    </source>
</reference>
<name>A0A4R7IZ80_9ACTN</name>
<evidence type="ECO:0000256" key="7">
    <source>
        <dbReference type="HAMAP-Rule" id="MF_00108"/>
    </source>
</evidence>